<comment type="caution">
    <text evidence="2">The sequence shown here is derived from an EMBL/GenBank/DDBJ whole genome shotgun (WGS) entry which is preliminary data.</text>
</comment>
<evidence type="ECO:0000313" key="2">
    <source>
        <dbReference type="EMBL" id="MBE6085460.1"/>
    </source>
</evidence>
<proteinExistence type="predicted"/>
<dbReference type="RefSeq" id="WP_303669703.1">
    <property type="nucleotide sequence ID" value="NZ_SVCA01000007.1"/>
</dbReference>
<accession>A0A927WJ80</accession>
<protein>
    <submittedName>
        <fullName evidence="2">DUF4314 domain-containing protein</fullName>
    </submittedName>
</protein>
<dbReference type="InterPro" id="IPR025463">
    <property type="entry name" value="DUF4314"/>
</dbReference>
<feature type="domain" description="DUF4314" evidence="1">
    <location>
        <begin position="6"/>
        <end position="70"/>
    </location>
</feature>
<evidence type="ECO:0000259" key="1">
    <source>
        <dbReference type="Pfam" id="PF14192"/>
    </source>
</evidence>
<gene>
    <name evidence="2" type="ORF">E7203_08435</name>
</gene>
<sequence>MGFPSREEVERLRSIYPSGRIVMLVEMHDEPQAPPEGTVGEIRGVDDAGSVLVHWDNGSSLSLIPAVDKFYLLKHRPEDSSKGEDDHE</sequence>
<dbReference type="AlphaFoldDB" id="A0A927WJ80"/>
<reference evidence="2" key="1">
    <citation type="submission" date="2019-04" db="EMBL/GenBank/DDBJ databases">
        <title>Evolution of Biomass-Degrading Anaerobic Consortia Revealed by Metagenomics.</title>
        <authorList>
            <person name="Peng X."/>
        </authorList>
    </citation>
    <scope>NUCLEOTIDE SEQUENCE</scope>
    <source>
        <strain evidence="2">SIG242</strain>
    </source>
</reference>
<name>A0A927WJ80_SELRU</name>
<dbReference type="Proteomes" id="UP000772151">
    <property type="component" value="Unassembled WGS sequence"/>
</dbReference>
<evidence type="ECO:0000313" key="3">
    <source>
        <dbReference type="Proteomes" id="UP000772151"/>
    </source>
</evidence>
<organism evidence="2 3">
    <name type="scientific">Selenomonas ruminantium</name>
    <dbReference type="NCBI Taxonomy" id="971"/>
    <lineage>
        <taxon>Bacteria</taxon>
        <taxon>Bacillati</taxon>
        <taxon>Bacillota</taxon>
        <taxon>Negativicutes</taxon>
        <taxon>Selenomonadales</taxon>
        <taxon>Selenomonadaceae</taxon>
        <taxon>Selenomonas</taxon>
    </lineage>
</organism>
<dbReference type="EMBL" id="SVCA01000007">
    <property type="protein sequence ID" value="MBE6085460.1"/>
    <property type="molecule type" value="Genomic_DNA"/>
</dbReference>
<dbReference type="Pfam" id="PF14192">
    <property type="entry name" value="DUF4314"/>
    <property type="match status" value="1"/>
</dbReference>